<evidence type="ECO:0000313" key="5">
    <source>
        <dbReference type="Proteomes" id="UP000027138"/>
    </source>
</evidence>
<dbReference type="InterPro" id="IPR046960">
    <property type="entry name" value="PPR_At4g14850-like_plant"/>
</dbReference>
<dbReference type="InterPro" id="IPR002885">
    <property type="entry name" value="PPR_rpt"/>
</dbReference>
<keyword evidence="5" id="KW-1185">Reference proteome</keyword>
<evidence type="ECO:0000256" key="3">
    <source>
        <dbReference type="PROSITE-ProRule" id="PRU00708"/>
    </source>
</evidence>
<evidence type="ECO:0000256" key="2">
    <source>
        <dbReference type="ARBA" id="ARBA00022737"/>
    </source>
</evidence>
<dbReference type="InterPro" id="IPR011990">
    <property type="entry name" value="TPR-like_helical_dom_sf"/>
</dbReference>
<organism evidence="4 5">
    <name type="scientific">Jatropha curcas</name>
    <name type="common">Barbados nut</name>
    <dbReference type="NCBI Taxonomy" id="180498"/>
    <lineage>
        <taxon>Eukaryota</taxon>
        <taxon>Viridiplantae</taxon>
        <taxon>Streptophyta</taxon>
        <taxon>Embryophyta</taxon>
        <taxon>Tracheophyta</taxon>
        <taxon>Spermatophyta</taxon>
        <taxon>Magnoliopsida</taxon>
        <taxon>eudicotyledons</taxon>
        <taxon>Gunneridae</taxon>
        <taxon>Pentapetalae</taxon>
        <taxon>rosids</taxon>
        <taxon>fabids</taxon>
        <taxon>Malpighiales</taxon>
        <taxon>Euphorbiaceae</taxon>
        <taxon>Crotonoideae</taxon>
        <taxon>Jatropheae</taxon>
        <taxon>Jatropha</taxon>
    </lineage>
</organism>
<dbReference type="FunFam" id="1.25.40.10:FF:000090">
    <property type="entry name" value="Pentatricopeptide repeat-containing protein, chloroplastic"/>
    <property type="match status" value="1"/>
</dbReference>
<dbReference type="GO" id="GO:0009451">
    <property type="term" value="P:RNA modification"/>
    <property type="evidence" value="ECO:0007669"/>
    <property type="project" value="InterPro"/>
</dbReference>
<dbReference type="PANTHER" id="PTHR47926:SF391">
    <property type="entry name" value="TETRATRICOPEPTIDE-LIKE HELICAL DOMAIN SUPERFAMILY"/>
    <property type="match status" value="1"/>
</dbReference>
<dbReference type="OrthoDB" id="185373at2759"/>
<dbReference type="Pfam" id="PF20431">
    <property type="entry name" value="E_motif"/>
    <property type="match status" value="1"/>
</dbReference>
<evidence type="ECO:0000313" key="4">
    <source>
        <dbReference type="EMBL" id="KDP27169.1"/>
    </source>
</evidence>
<keyword evidence="2" id="KW-0677">Repeat</keyword>
<dbReference type="EMBL" id="KK914862">
    <property type="protein sequence ID" value="KDP27169.1"/>
    <property type="molecule type" value="Genomic_DNA"/>
</dbReference>
<feature type="repeat" description="PPR" evidence="3">
    <location>
        <begin position="1"/>
        <end position="30"/>
    </location>
</feature>
<reference evidence="4 5" key="1">
    <citation type="journal article" date="2014" name="PLoS ONE">
        <title>Global Analysis of Gene Expression Profiles in Physic Nut (Jatropha curcas L.) Seedlings Exposed to Salt Stress.</title>
        <authorList>
            <person name="Zhang L."/>
            <person name="Zhang C."/>
            <person name="Wu P."/>
            <person name="Chen Y."/>
            <person name="Li M."/>
            <person name="Jiang H."/>
            <person name="Wu G."/>
        </authorList>
    </citation>
    <scope>NUCLEOTIDE SEQUENCE [LARGE SCALE GENOMIC DNA]</scope>
    <source>
        <strain evidence="5">cv. GZQX0401</strain>
        <tissue evidence="4">Young leaves</tissue>
    </source>
</reference>
<dbReference type="Gene3D" id="1.25.40.10">
    <property type="entry name" value="Tetratricopeptide repeat domain"/>
    <property type="match status" value="2"/>
</dbReference>
<dbReference type="PANTHER" id="PTHR47926">
    <property type="entry name" value="PENTATRICOPEPTIDE REPEAT-CONTAINING PROTEIN"/>
    <property type="match status" value="1"/>
</dbReference>
<dbReference type="AlphaFoldDB" id="A0A067K5U7"/>
<gene>
    <name evidence="4" type="ORF">JCGZ_19868</name>
</gene>
<sequence length="325" mass="36829">MVAWNVMITAYAKRGEMESARRLFDEVPKRDVVSWNVMIAGYVVCGQNEQALEMFEEMRSVGEQPDEVTMLSLLSACTDLGDLEIGRKLHLSILETNLGEMSVILGNALTYMYARCGSIKRALGLFRGMKEKDVSTWNSIILGLAFHGNAEESINLFEEMKRLKNIKPNEITFIGVLVACSHAGKVKEGHEYFTIMKDRYDIEPNARHYGCMVDLLGRAGLLNNALEFIDKMKIESDAVIWRTLLGACRVYGNVELGKYAHEKLVKLRKDKNGDYMLLSNIYVSIGEWDGSHKVRKLIDDSGIRWKEPGYSLIEADERPLMQNTN</sequence>
<dbReference type="Pfam" id="PF12854">
    <property type="entry name" value="PPR_1"/>
    <property type="match status" value="1"/>
</dbReference>
<dbReference type="InterPro" id="IPR046848">
    <property type="entry name" value="E_motif"/>
</dbReference>
<feature type="repeat" description="PPR" evidence="3">
    <location>
        <begin position="31"/>
        <end position="65"/>
    </location>
</feature>
<evidence type="ECO:0000256" key="1">
    <source>
        <dbReference type="ARBA" id="ARBA00006643"/>
    </source>
</evidence>
<dbReference type="Pfam" id="PF13041">
    <property type="entry name" value="PPR_2"/>
    <property type="match status" value="2"/>
</dbReference>
<accession>A0A067K5U7</accession>
<feature type="repeat" description="PPR" evidence="3">
    <location>
        <begin position="133"/>
        <end position="163"/>
    </location>
</feature>
<name>A0A067K5U7_JATCU</name>
<dbReference type="NCBIfam" id="TIGR00756">
    <property type="entry name" value="PPR"/>
    <property type="match status" value="3"/>
</dbReference>
<dbReference type="FunFam" id="1.25.40.10:FF:000333">
    <property type="entry name" value="Pentatricopeptide repeat-containing protein"/>
    <property type="match status" value="1"/>
</dbReference>
<comment type="similarity">
    <text evidence="1">Belongs to the PPR family. PCMP-H subfamily.</text>
</comment>
<protein>
    <recommendedName>
        <fullName evidence="6">Pentatricopeptide repeat-containing protein</fullName>
    </recommendedName>
</protein>
<dbReference type="Proteomes" id="UP000027138">
    <property type="component" value="Unassembled WGS sequence"/>
</dbReference>
<evidence type="ECO:0008006" key="6">
    <source>
        <dbReference type="Google" id="ProtNLM"/>
    </source>
</evidence>
<proteinExistence type="inferred from homology"/>
<dbReference type="GO" id="GO:0003723">
    <property type="term" value="F:RNA binding"/>
    <property type="evidence" value="ECO:0007669"/>
    <property type="project" value="InterPro"/>
</dbReference>
<dbReference type="PROSITE" id="PS51375">
    <property type="entry name" value="PPR"/>
    <property type="match status" value="3"/>
</dbReference>